<dbReference type="InterPro" id="IPR013546">
    <property type="entry name" value="PII_UdlTrfase/GS_AdlTrfase"/>
</dbReference>
<dbReference type="InterPro" id="IPR005190">
    <property type="entry name" value="GlnE_rpt_dom"/>
</dbReference>
<dbReference type="Gene3D" id="1.20.120.1510">
    <property type="match status" value="1"/>
</dbReference>
<dbReference type="SUPFAM" id="SSF81593">
    <property type="entry name" value="Nucleotidyltransferase substrate binding subunit/domain"/>
    <property type="match status" value="2"/>
</dbReference>
<sequence length="968" mass="103870">MNPGPLHTRLAACGPVVDSAAAGRARERLAESAAEGGWSDLLDAAWPSLVPVFAASPYLFGLARRWPDILRNVLVDDPDARLADILARTAALGGGADDLRAPLRRLKGELHLLTALADLGRVWDLDAVTDALSRFADVAARAALAAVAHDQRERGKIVGAPDDPRGPLPGLFGLAMGKHGADELNYSSDIDVSLFWDPDVLTGALAPGVEPQRFLDRLAQAFAGLMQERTGEGYVFRVDLRLRPDPSSTPPVVAVPFALTYYESVGQNWERAAFIKARPMLGDIAAGAAFLKALRPFVWRRSLDYPAILDIQSIKRQIHVHKTGEGLEAAGANLKLGRGGIREIEFFAQTQQLILGGRNPGLRRSRTVEALAALRDAGHVSAEVCAALTRAYVELRALEHRVQMLDDEQTHDLPLDPARRGAVAALAGEGDLARFDAGVEALLAGVNRRYGELFEGEEELSSPYGSLVFTGVENDPETLRTLSRMGFSDPSGVADAIRSWHHGRIPATRTARGRELFTRLAPRLLDAMAGTGAPDAAFRRFAVFFSALSAGVQVQALFLAQPRLFELVVGVMAFAPRLARALGRYPAALDSMLDARFARALDEDSGVVAQMLADAAAAPDFEAAMNVVRRIHREQMFRIGVQVITGRSDAEAAGRGYAVLADACLRALAPAAMSETVRQGGGLAGGAVAVVALGKAGSREMTASSDLDLMTLYDAPPDAVSEGKGWSAGVFYPRFTQRLIAALSAHTAEGGLYEVDMRLRPTGAKGPVSLRLSAVEEYYATEADTWEFMALTRARAVWSDDADFAARVTATLEAILRRPRPGVDIAGDARRMRDLMARERPARGSWDLKLVPGGQVDAEFVAQVHQLTRAPAGGPLTVSTLEALAGEPELAEAWRLQQAIGQVLAAAFDERPDPLAEPSGFRQRLARAAGFDSFEALEARLAEVRGAARTAFERALPPPATETPPRSV</sequence>
<evidence type="ECO:0000256" key="4">
    <source>
        <dbReference type="ARBA" id="ARBA00022840"/>
    </source>
</evidence>
<keyword evidence="9" id="KW-0436">Ligase</keyword>
<dbReference type="GO" id="GO:0000820">
    <property type="term" value="P:regulation of glutamine family amino acid metabolic process"/>
    <property type="evidence" value="ECO:0007669"/>
    <property type="project" value="TreeGrafter"/>
</dbReference>
<accession>A0A1I6QIN0</accession>
<dbReference type="RefSeq" id="WP_092309326.1">
    <property type="nucleotide sequence ID" value="NZ_FOZV01000003.1"/>
</dbReference>
<dbReference type="Proteomes" id="UP000198788">
    <property type="component" value="Unassembled WGS sequence"/>
</dbReference>
<evidence type="ECO:0000313" key="9">
    <source>
        <dbReference type="EMBL" id="SFS52205.1"/>
    </source>
</evidence>
<dbReference type="AlphaFoldDB" id="A0A1I6QIN0"/>
<evidence type="ECO:0000259" key="7">
    <source>
        <dbReference type="Pfam" id="PF03710"/>
    </source>
</evidence>
<dbReference type="InterPro" id="IPR043519">
    <property type="entry name" value="NT_sf"/>
</dbReference>
<feature type="domain" description="PII-uridylyltransferase/Glutamine-synthetase adenylyltransferase" evidence="8">
    <location>
        <begin position="317"/>
        <end position="450"/>
    </location>
</feature>
<dbReference type="GO" id="GO:0008882">
    <property type="term" value="F:[glutamate-ammonia-ligase] adenylyltransferase activity"/>
    <property type="evidence" value="ECO:0007669"/>
    <property type="project" value="InterPro"/>
</dbReference>
<evidence type="ECO:0000259" key="8">
    <source>
        <dbReference type="Pfam" id="PF08335"/>
    </source>
</evidence>
<organism evidence="9 10">
    <name type="scientific">Brevundimonas viscosa</name>
    <dbReference type="NCBI Taxonomy" id="871741"/>
    <lineage>
        <taxon>Bacteria</taxon>
        <taxon>Pseudomonadati</taxon>
        <taxon>Pseudomonadota</taxon>
        <taxon>Alphaproteobacteria</taxon>
        <taxon>Caulobacterales</taxon>
        <taxon>Caulobacteraceae</taxon>
        <taxon>Brevundimonas</taxon>
    </lineage>
</organism>
<keyword evidence="6" id="KW-0511">Multifunctional enzyme</keyword>
<feature type="domain" description="Glutamate-ammonia ligase adenylyltransferase repeated" evidence="7">
    <location>
        <begin position="567"/>
        <end position="807"/>
    </location>
</feature>
<dbReference type="GO" id="GO:0005829">
    <property type="term" value="C:cytosol"/>
    <property type="evidence" value="ECO:0007669"/>
    <property type="project" value="TreeGrafter"/>
</dbReference>
<dbReference type="STRING" id="871741.SAMN05192570_1855"/>
<evidence type="ECO:0000313" key="10">
    <source>
        <dbReference type="Proteomes" id="UP000198788"/>
    </source>
</evidence>
<evidence type="ECO:0000256" key="6">
    <source>
        <dbReference type="ARBA" id="ARBA00023268"/>
    </source>
</evidence>
<dbReference type="Gene3D" id="3.30.460.10">
    <property type="entry name" value="Beta Polymerase, domain 2"/>
    <property type="match status" value="2"/>
</dbReference>
<reference evidence="10" key="1">
    <citation type="submission" date="2016-10" db="EMBL/GenBank/DDBJ databases">
        <authorList>
            <person name="Varghese N."/>
            <person name="Submissions S."/>
        </authorList>
    </citation>
    <scope>NUCLEOTIDE SEQUENCE [LARGE SCALE GENOMIC DNA]</scope>
    <source>
        <strain evidence="10">CGMCC 1.10683</strain>
    </source>
</reference>
<dbReference type="NCBIfam" id="NF008292">
    <property type="entry name" value="PRK11072.1"/>
    <property type="match status" value="1"/>
</dbReference>
<name>A0A1I6QIN0_9CAUL</name>
<dbReference type="PANTHER" id="PTHR30621:SF0">
    <property type="entry name" value="BIFUNCTIONAL GLUTAMINE SYNTHETASE ADENYLYLTRANSFERASE_ADENYLYL-REMOVING ENZYME"/>
    <property type="match status" value="1"/>
</dbReference>
<dbReference type="SUPFAM" id="SSF81301">
    <property type="entry name" value="Nucleotidyltransferase"/>
    <property type="match status" value="2"/>
</dbReference>
<dbReference type="PANTHER" id="PTHR30621">
    <property type="entry name" value="GLUTAMINE SYNTHETASE ADENYLYLTRANSFERASE"/>
    <property type="match status" value="1"/>
</dbReference>
<dbReference type="GO" id="GO:0005524">
    <property type="term" value="F:ATP binding"/>
    <property type="evidence" value="ECO:0007669"/>
    <property type="project" value="UniProtKB-KW"/>
</dbReference>
<dbReference type="Gene3D" id="1.20.120.330">
    <property type="entry name" value="Nucleotidyltransferases domain 2"/>
    <property type="match status" value="2"/>
</dbReference>
<dbReference type="InterPro" id="IPR023057">
    <property type="entry name" value="GlnE"/>
</dbReference>
<dbReference type="NCBIfam" id="NF010706">
    <property type="entry name" value="PRK14108.1"/>
    <property type="match status" value="1"/>
</dbReference>
<dbReference type="OrthoDB" id="9759366at2"/>
<keyword evidence="4" id="KW-0067">ATP-binding</keyword>
<proteinExistence type="predicted"/>
<evidence type="ECO:0000256" key="1">
    <source>
        <dbReference type="ARBA" id="ARBA00022679"/>
    </source>
</evidence>
<evidence type="ECO:0000256" key="2">
    <source>
        <dbReference type="ARBA" id="ARBA00022695"/>
    </source>
</evidence>
<dbReference type="Pfam" id="PF03710">
    <property type="entry name" value="GlnE"/>
    <property type="match status" value="2"/>
</dbReference>
<dbReference type="CDD" id="cd05401">
    <property type="entry name" value="NT_GlnE_GlnD_like"/>
    <property type="match status" value="2"/>
</dbReference>
<feature type="domain" description="Glutamate-ammonia ligase adenylyltransferase repeated" evidence="7">
    <location>
        <begin position="48"/>
        <end position="292"/>
    </location>
</feature>
<keyword evidence="2 9" id="KW-0548">Nucleotidyltransferase</keyword>
<gene>
    <name evidence="9" type="ORF">SAMN05192570_1855</name>
</gene>
<keyword evidence="10" id="KW-1185">Reference proteome</keyword>
<keyword evidence="3" id="KW-0547">Nucleotide-binding</keyword>
<keyword evidence="1 9" id="KW-0808">Transferase</keyword>
<dbReference type="GO" id="GO:0016874">
    <property type="term" value="F:ligase activity"/>
    <property type="evidence" value="ECO:0007669"/>
    <property type="project" value="UniProtKB-KW"/>
</dbReference>
<evidence type="ECO:0000256" key="5">
    <source>
        <dbReference type="ARBA" id="ARBA00022842"/>
    </source>
</evidence>
<protein>
    <submittedName>
        <fullName evidence="9">Glutamate-ammonia-ligase adenylyltransferase</fullName>
    </submittedName>
</protein>
<dbReference type="EMBL" id="FOZV01000003">
    <property type="protein sequence ID" value="SFS52205.1"/>
    <property type="molecule type" value="Genomic_DNA"/>
</dbReference>
<dbReference type="Pfam" id="PF08335">
    <property type="entry name" value="GlnD_UR_UTase"/>
    <property type="match status" value="1"/>
</dbReference>
<evidence type="ECO:0000256" key="3">
    <source>
        <dbReference type="ARBA" id="ARBA00022741"/>
    </source>
</evidence>
<keyword evidence="5" id="KW-0460">Magnesium</keyword>